<accession>A0A402AH31</accession>
<evidence type="ECO:0000259" key="8">
    <source>
        <dbReference type="PROSITE" id="PS51831"/>
    </source>
</evidence>
<comment type="caution">
    <text evidence="9">The sequence shown here is derived from an EMBL/GenBank/DDBJ whole genome shotgun (WGS) entry which is preliminary data.</text>
</comment>
<evidence type="ECO:0000313" key="9">
    <source>
        <dbReference type="EMBL" id="GCE18363.1"/>
    </source>
</evidence>
<dbReference type="AlphaFoldDB" id="A0A402AH31"/>
<dbReference type="PROSITE" id="PS50084">
    <property type="entry name" value="KH_TYPE_1"/>
    <property type="match status" value="1"/>
</dbReference>
<keyword evidence="4 5" id="KW-0694">RNA-binding</keyword>
<dbReference type="SUPFAM" id="SSF54791">
    <property type="entry name" value="Eukaryotic type KH-domain (KH-domain type I)"/>
    <property type="match status" value="1"/>
</dbReference>
<dbReference type="GO" id="GO:0003723">
    <property type="term" value="F:RNA binding"/>
    <property type="evidence" value="ECO:0007669"/>
    <property type="project" value="UniProtKB-UniRule"/>
</dbReference>
<proteinExistence type="inferred from homology"/>
<dbReference type="InterPro" id="IPR004088">
    <property type="entry name" value="KH_dom_type_1"/>
</dbReference>
<dbReference type="FunFam" id="3.30.1370.10:FF:000006">
    <property type="entry name" value="Ribonuclease Y"/>
    <property type="match status" value="1"/>
</dbReference>
<dbReference type="InterPro" id="IPR006674">
    <property type="entry name" value="HD_domain"/>
</dbReference>
<dbReference type="HAMAP" id="MF_00335">
    <property type="entry name" value="RNase_Y"/>
    <property type="match status" value="1"/>
</dbReference>
<evidence type="ECO:0000256" key="3">
    <source>
        <dbReference type="ARBA" id="ARBA00022801"/>
    </source>
</evidence>
<dbReference type="InterPro" id="IPR017705">
    <property type="entry name" value="Ribonuclease_Y"/>
</dbReference>
<dbReference type="InterPro" id="IPR006675">
    <property type="entry name" value="HDIG_dom"/>
</dbReference>
<name>A0A402AH31_9CHLR</name>
<dbReference type="EC" id="3.1.-.-" evidence="5 6"/>
<dbReference type="CDD" id="cd22431">
    <property type="entry name" value="KH-I_RNaseY"/>
    <property type="match status" value="1"/>
</dbReference>
<organism evidence="9 10">
    <name type="scientific">Dictyobacter kobayashii</name>
    <dbReference type="NCBI Taxonomy" id="2014872"/>
    <lineage>
        <taxon>Bacteria</taxon>
        <taxon>Bacillati</taxon>
        <taxon>Chloroflexota</taxon>
        <taxon>Ktedonobacteria</taxon>
        <taxon>Ktedonobacterales</taxon>
        <taxon>Dictyobacteraceae</taxon>
        <taxon>Dictyobacter</taxon>
    </lineage>
</organism>
<dbReference type="NCBIfam" id="TIGR00277">
    <property type="entry name" value="HDIG"/>
    <property type="match status" value="1"/>
</dbReference>
<comment type="similarity">
    <text evidence="5">Belongs to the RNase Y family.</text>
</comment>
<feature type="coiled-coil region" evidence="7">
    <location>
        <begin position="73"/>
        <end position="199"/>
    </location>
</feature>
<dbReference type="Pfam" id="PF00013">
    <property type="entry name" value="KH_1"/>
    <property type="match status" value="1"/>
</dbReference>
<dbReference type="SMART" id="SM00322">
    <property type="entry name" value="KH"/>
    <property type="match status" value="1"/>
</dbReference>
<evidence type="ECO:0000256" key="4">
    <source>
        <dbReference type="ARBA" id="ARBA00022884"/>
    </source>
</evidence>
<evidence type="ECO:0000256" key="1">
    <source>
        <dbReference type="ARBA" id="ARBA00022722"/>
    </source>
</evidence>
<dbReference type="EMBL" id="BIFS01000001">
    <property type="protein sequence ID" value="GCE18363.1"/>
    <property type="molecule type" value="Genomic_DNA"/>
</dbReference>
<dbReference type="GO" id="GO:0016787">
    <property type="term" value="F:hydrolase activity"/>
    <property type="evidence" value="ECO:0007669"/>
    <property type="project" value="UniProtKB-KW"/>
</dbReference>
<sequence length="528" mass="59295">MSLPLEVGRRVNYFRLGRSCSHCCFGGAIIALWVGFSLGSSRNKASYEEKLRALKEASEQRLLSVQDQQSLALREARDETASIRTAIERENAERRTELQRQERRIQQKEENLERKLDALEQRERKLGTKERTLDQTREELDEMKRKQTTELERIARLTEEQAQELLLSRIEQQVRVEAYQRARRIEEQAREEAEAKAREIITLAIQRCASDQVAEAVVSVVPLPNDEMKGRIIGREGRNIRALEAATGVDLIIDDTPEAVILSGFDPVRREIARVALTKLIMDGRIHPARIEDVVAKARQEVDLIVREAGENAALEANVHGLQPDLLKILGRLRFRTSYGQNVLSHSVEVSILAATIAHELGADVNVCKTAALLHDMGKAIDQEVEGPHAIIGGEIARRFGKSPKIVHAMVAHHATETEPQTLEAAIVQAADAISAARPGARRETIDLYIKRLEALEHIANSFTGVEKSFAIQAGREVRIIVKPEEIDEYAAVRLASDIAHKIEEDMDYPGQIKVCVVRETRSVDYAR</sequence>
<dbReference type="GO" id="GO:0006402">
    <property type="term" value="P:mRNA catabolic process"/>
    <property type="evidence" value="ECO:0007669"/>
    <property type="project" value="UniProtKB-UniRule"/>
</dbReference>
<evidence type="ECO:0000256" key="2">
    <source>
        <dbReference type="ARBA" id="ARBA00022759"/>
    </source>
</evidence>
<dbReference type="GO" id="GO:0005886">
    <property type="term" value="C:plasma membrane"/>
    <property type="evidence" value="ECO:0007669"/>
    <property type="project" value="UniProtKB-UniRule"/>
</dbReference>
<dbReference type="CDD" id="cd00077">
    <property type="entry name" value="HDc"/>
    <property type="match status" value="1"/>
</dbReference>
<dbReference type="PROSITE" id="PS51831">
    <property type="entry name" value="HD"/>
    <property type="match status" value="1"/>
</dbReference>
<gene>
    <name evidence="5 9" type="primary">rny</name>
    <name evidence="9" type="ORF">KDK_21630</name>
</gene>
<dbReference type="SUPFAM" id="SSF109604">
    <property type="entry name" value="HD-domain/PDEase-like"/>
    <property type="match status" value="1"/>
</dbReference>
<dbReference type="InterPro" id="IPR004087">
    <property type="entry name" value="KH_dom"/>
</dbReference>
<dbReference type="Pfam" id="PF01966">
    <property type="entry name" value="HD"/>
    <property type="match status" value="1"/>
</dbReference>
<dbReference type="PANTHER" id="PTHR12826:SF15">
    <property type="entry name" value="RIBONUCLEASE Y"/>
    <property type="match status" value="1"/>
</dbReference>
<dbReference type="InterPro" id="IPR022711">
    <property type="entry name" value="RNase_Y_N"/>
</dbReference>
<keyword evidence="1 5" id="KW-0540">Nuclease</keyword>
<evidence type="ECO:0000256" key="7">
    <source>
        <dbReference type="SAM" id="Coils"/>
    </source>
</evidence>
<protein>
    <recommendedName>
        <fullName evidence="5 6">Ribonuclease Y</fullName>
        <shortName evidence="5">RNase Y</shortName>
        <ecNumber evidence="5 6">3.1.-.-</ecNumber>
    </recommendedName>
</protein>
<dbReference type="NCBIfam" id="TIGR03319">
    <property type="entry name" value="RNase_Y"/>
    <property type="match status" value="1"/>
</dbReference>
<evidence type="ECO:0000313" key="10">
    <source>
        <dbReference type="Proteomes" id="UP000287188"/>
    </source>
</evidence>
<evidence type="ECO:0000256" key="5">
    <source>
        <dbReference type="HAMAP-Rule" id="MF_00335"/>
    </source>
</evidence>
<keyword evidence="2 5" id="KW-0255">Endonuclease</keyword>
<keyword evidence="10" id="KW-1185">Reference proteome</keyword>
<reference evidence="10" key="1">
    <citation type="submission" date="2018-12" db="EMBL/GenBank/DDBJ databases">
        <title>Tengunoibacter tsumagoiensis gen. nov., sp. nov., Dictyobacter kobayashii sp. nov., D. alpinus sp. nov., and D. joshuensis sp. nov. and description of Dictyobacteraceae fam. nov. within the order Ktedonobacterales isolated from Tengu-no-mugimeshi.</title>
        <authorList>
            <person name="Wang C.M."/>
            <person name="Zheng Y."/>
            <person name="Sakai Y."/>
            <person name="Toyoda A."/>
            <person name="Minakuchi Y."/>
            <person name="Abe K."/>
            <person name="Yokota A."/>
            <person name="Yabe S."/>
        </authorList>
    </citation>
    <scope>NUCLEOTIDE SEQUENCE [LARGE SCALE GENOMIC DNA]</scope>
    <source>
        <strain evidence="10">Uno11</strain>
    </source>
</reference>
<keyword evidence="3 5" id="KW-0378">Hydrolase</keyword>
<dbReference type="SMART" id="SM00471">
    <property type="entry name" value="HDc"/>
    <property type="match status" value="1"/>
</dbReference>
<dbReference type="InterPro" id="IPR036612">
    <property type="entry name" value="KH_dom_type_1_sf"/>
</dbReference>
<keyword evidence="7" id="KW-0175">Coiled coil</keyword>
<dbReference type="Proteomes" id="UP000287188">
    <property type="component" value="Unassembled WGS sequence"/>
</dbReference>
<dbReference type="Pfam" id="PF12072">
    <property type="entry name" value="RNase_Y_N"/>
    <property type="match status" value="1"/>
</dbReference>
<feature type="domain" description="HD" evidence="8">
    <location>
        <begin position="343"/>
        <end position="437"/>
    </location>
</feature>
<dbReference type="Gene3D" id="1.10.3210.10">
    <property type="entry name" value="Hypothetical protein af1432"/>
    <property type="match status" value="1"/>
</dbReference>
<dbReference type="PANTHER" id="PTHR12826">
    <property type="entry name" value="RIBONUCLEASE Y"/>
    <property type="match status" value="1"/>
</dbReference>
<evidence type="ECO:0000256" key="6">
    <source>
        <dbReference type="NCBIfam" id="TIGR03319"/>
    </source>
</evidence>
<dbReference type="GO" id="GO:0004521">
    <property type="term" value="F:RNA endonuclease activity"/>
    <property type="evidence" value="ECO:0007669"/>
    <property type="project" value="UniProtKB-UniRule"/>
</dbReference>
<dbReference type="Gene3D" id="3.30.1370.10">
    <property type="entry name" value="K Homology domain, type 1"/>
    <property type="match status" value="1"/>
</dbReference>
<dbReference type="InterPro" id="IPR003607">
    <property type="entry name" value="HD/PDEase_dom"/>
</dbReference>
<comment type="function">
    <text evidence="5">Endoribonuclease that initiates mRNA decay.</text>
</comment>